<reference evidence="2 3" key="1">
    <citation type="submission" date="2019-08" db="EMBL/GenBank/DDBJ databases">
        <title>A chromosome-level genome assembly, high-density linkage maps, and genome scans reveal the genomic architecture of hybrid incompatibilities underlying speciation via character displacement in darters (Percidae: Etheostominae).</title>
        <authorList>
            <person name="Moran R.L."/>
            <person name="Catchen J.M."/>
            <person name="Fuller R.C."/>
        </authorList>
    </citation>
    <scope>NUCLEOTIDE SEQUENCE [LARGE SCALE GENOMIC DNA]</scope>
    <source>
        <strain evidence="2">EspeVRDwgs_2016</strain>
        <tissue evidence="2">Muscle</tissue>
    </source>
</reference>
<accession>A0A5J5DNQ6</accession>
<feature type="transmembrane region" description="Helical" evidence="1">
    <location>
        <begin position="63"/>
        <end position="80"/>
    </location>
</feature>
<evidence type="ECO:0000313" key="3">
    <source>
        <dbReference type="Proteomes" id="UP000327493"/>
    </source>
</evidence>
<comment type="caution">
    <text evidence="2">The sequence shown here is derived from an EMBL/GenBank/DDBJ whole genome shotgun (WGS) entry which is preliminary data.</text>
</comment>
<proteinExistence type="predicted"/>
<gene>
    <name evidence="2" type="ORF">FQN60_012015</name>
</gene>
<sequence length="97" mass="11144">MRASTTVELSSQEWRITNTLFRNLFTDMATSQQRSYLTPVSLSVRLHSGKTVVCAGRCCSLCVQLLLLYPFSSPVFWFIVRKKLKNLKLISKDLKQD</sequence>
<keyword evidence="1" id="KW-1133">Transmembrane helix</keyword>
<dbReference type="AlphaFoldDB" id="A0A5J5DNQ6"/>
<evidence type="ECO:0000313" key="2">
    <source>
        <dbReference type="EMBL" id="KAA8594880.1"/>
    </source>
</evidence>
<protein>
    <submittedName>
        <fullName evidence="2">Uncharacterized protein</fullName>
    </submittedName>
</protein>
<organism evidence="2 3">
    <name type="scientific">Etheostoma spectabile</name>
    <name type="common">orangethroat darter</name>
    <dbReference type="NCBI Taxonomy" id="54343"/>
    <lineage>
        <taxon>Eukaryota</taxon>
        <taxon>Metazoa</taxon>
        <taxon>Chordata</taxon>
        <taxon>Craniata</taxon>
        <taxon>Vertebrata</taxon>
        <taxon>Euteleostomi</taxon>
        <taxon>Actinopterygii</taxon>
        <taxon>Neopterygii</taxon>
        <taxon>Teleostei</taxon>
        <taxon>Neoteleostei</taxon>
        <taxon>Acanthomorphata</taxon>
        <taxon>Eupercaria</taxon>
        <taxon>Perciformes</taxon>
        <taxon>Percoidei</taxon>
        <taxon>Percidae</taxon>
        <taxon>Etheostomatinae</taxon>
        <taxon>Etheostoma</taxon>
    </lineage>
</organism>
<name>A0A5J5DNQ6_9PERO</name>
<evidence type="ECO:0000256" key="1">
    <source>
        <dbReference type="SAM" id="Phobius"/>
    </source>
</evidence>
<keyword evidence="3" id="KW-1185">Reference proteome</keyword>
<dbReference type="Proteomes" id="UP000327493">
    <property type="component" value="Chromosome 2"/>
</dbReference>
<keyword evidence="1" id="KW-0472">Membrane</keyword>
<dbReference type="EMBL" id="VOFY01000002">
    <property type="protein sequence ID" value="KAA8594880.1"/>
    <property type="molecule type" value="Genomic_DNA"/>
</dbReference>
<keyword evidence="1" id="KW-0812">Transmembrane</keyword>